<feature type="signal peptide" evidence="1">
    <location>
        <begin position="1"/>
        <end position="20"/>
    </location>
</feature>
<comment type="catalytic activity">
    <reaction evidence="1">
        <text>an L-aminoacyl-L-amino acid + H2O = 2 an L-alpha-amino acid</text>
        <dbReference type="Rhea" id="RHEA:48940"/>
        <dbReference type="ChEBI" id="CHEBI:15377"/>
        <dbReference type="ChEBI" id="CHEBI:59869"/>
        <dbReference type="ChEBI" id="CHEBI:77460"/>
        <dbReference type="EC" id="3.4.13.19"/>
    </reaction>
</comment>
<proteinExistence type="inferred from homology"/>
<name>A0AAN9A6N4_HALRR</name>
<dbReference type="InterPro" id="IPR008257">
    <property type="entry name" value="Pept_M19"/>
</dbReference>
<dbReference type="EC" id="3.4.13.19" evidence="1"/>
<keyword evidence="1" id="KW-0645">Protease</keyword>
<dbReference type="GO" id="GO:0070573">
    <property type="term" value="F:metallodipeptidase activity"/>
    <property type="evidence" value="ECO:0007669"/>
    <property type="project" value="InterPro"/>
</dbReference>
<keyword evidence="1" id="KW-0325">Glycoprotein</keyword>
<comment type="cofactor">
    <cofactor evidence="1">
        <name>Zn(2+)</name>
        <dbReference type="ChEBI" id="CHEBI:29105"/>
    </cofactor>
</comment>
<evidence type="ECO:0000256" key="1">
    <source>
        <dbReference type="RuleBase" id="RU341113"/>
    </source>
</evidence>
<dbReference type="PANTHER" id="PTHR10443">
    <property type="entry name" value="MICROSOMAL DIPEPTIDASE"/>
    <property type="match status" value="1"/>
</dbReference>
<evidence type="ECO:0000313" key="3">
    <source>
        <dbReference type="Proteomes" id="UP001381693"/>
    </source>
</evidence>
<dbReference type="PROSITE" id="PS00869">
    <property type="entry name" value="RENAL_DIPEPTIDASE_1"/>
    <property type="match status" value="1"/>
</dbReference>
<dbReference type="Pfam" id="PF01244">
    <property type="entry name" value="Peptidase_M19"/>
    <property type="match status" value="1"/>
</dbReference>
<comment type="subunit">
    <text evidence="1">Homodimer; disulfide-linked.</text>
</comment>
<feature type="chain" id="PRO_5042667388" description="Dipeptidase" evidence="1">
    <location>
        <begin position="21"/>
        <end position="409"/>
    </location>
</feature>
<keyword evidence="1" id="KW-0862">Zinc</keyword>
<gene>
    <name evidence="2" type="ORF">SK128_004537</name>
</gene>
<keyword evidence="3" id="KW-1185">Reference proteome</keyword>
<organism evidence="2 3">
    <name type="scientific">Halocaridina rubra</name>
    <name type="common">Hawaiian red shrimp</name>
    <dbReference type="NCBI Taxonomy" id="373956"/>
    <lineage>
        <taxon>Eukaryota</taxon>
        <taxon>Metazoa</taxon>
        <taxon>Ecdysozoa</taxon>
        <taxon>Arthropoda</taxon>
        <taxon>Crustacea</taxon>
        <taxon>Multicrustacea</taxon>
        <taxon>Malacostraca</taxon>
        <taxon>Eumalacostraca</taxon>
        <taxon>Eucarida</taxon>
        <taxon>Decapoda</taxon>
        <taxon>Pleocyemata</taxon>
        <taxon>Caridea</taxon>
        <taxon>Atyoidea</taxon>
        <taxon>Atyidae</taxon>
        <taxon>Halocaridina</taxon>
    </lineage>
</organism>
<keyword evidence="1" id="KW-0224">Dipeptidase</keyword>
<dbReference type="CDD" id="cd01301">
    <property type="entry name" value="rDP_like"/>
    <property type="match status" value="1"/>
</dbReference>
<dbReference type="PROSITE" id="PS51365">
    <property type="entry name" value="RENAL_DIPEPTIDASE_2"/>
    <property type="match status" value="1"/>
</dbReference>
<dbReference type="FunFam" id="3.20.20.140:FF:000030">
    <property type="entry name" value="Dipeptidase"/>
    <property type="match status" value="1"/>
</dbReference>
<dbReference type="SUPFAM" id="SSF51556">
    <property type="entry name" value="Metallo-dependent hydrolases"/>
    <property type="match status" value="1"/>
</dbReference>
<accession>A0AAN9A6N4</accession>
<keyword evidence="1" id="KW-0479">Metal-binding</keyword>
<keyword evidence="1" id="KW-0336">GPI-anchor</keyword>
<reference evidence="2 3" key="1">
    <citation type="submission" date="2023-11" db="EMBL/GenBank/DDBJ databases">
        <title>Halocaridina rubra genome assembly.</title>
        <authorList>
            <person name="Smith C."/>
        </authorList>
    </citation>
    <scope>NUCLEOTIDE SEQUENCE [LARGE SCALE GENOMIC DNA]</scope>
    <source>
        <strain evidence="2">EP-1</strain>
        <tissue evidence="2">Whole</tissue>
    </source>
</reference>
<dbReference type="GO" id="GO:0098552">
    <property type="term" value="C:side of membrane"/>
    <property type="evidence" value="ECO:0007669"/>
    <property type="project" value="UniProtKB-KW"/>
</dbReference>
<keyword evidence="1" id="KW-0378">Hydrolase</keyword>
<protein>
    <recommendedName>
        <fullName evidence="1">Dipeptidase</fullName>
        <ecNumber evidence="1">3.4.13.19</ecNumber>
    </recommendedName>
</protein>
<dbReference type="InterPro" id="IPR000180">
    <property type="entry name" value="Dipep_AS"/>
</dbReference>
<comment type="subcellular location">
    <subcellularLocation>
        <location evidence="1">Membrane</location>
        <topology evidence="1">Lipid-anchor</topology>
        <topology evidence="1">GPI-anchor</topology>
    </subcellularLocation>
</comment>
<keyword evidence="1" id="KW-0732">Signal</keyword>
<sequence length="409" mass="45895">MIRWLLLILGLQLFIGFLLSRDVNAELTFEERVQEARRILSEVPLIDGHNDLALSLRETVKNRVQDFPFDKNVSEIEPFASLSRRTDLVKLRAGLVGGQFWSAFVPCSTQYKNTVSMTLEQIDVLRRLIQLYPNDLQLARNADDVMAAFSQGKIASLIGIEGGHSMDSSLAVLRTFYNEGVRYMTLNHVCNTPWSDNSKAEDGHGGQILESDGLSQWGEVVIKEMNRLGMMVDLSHTAYQTMLDALRVSRAPVIFSHSNARAVCNNTRNVPDDVLRNITQNGGIVMVTFVNKFLSCSNEANITHVVAHLNHIRDVAGADHIGIGGDYNGTPSLPDGLEDTSKYPFLFAELLKDSRWTEVDLKKLAGLNLIRTLRKVEEIRDLLSNEPPWDVRIPEQDIEAHLSCVSTWH</sequence>
<dbReference type="GO" id="GO:0046872">
    <property type="term" value="F:metal ion binding"/>
    <property type="evidence" value="ECO:0007669"/>
    <property type="project" value="UniProtKB-UniRule"/>
</dbReference>
<dbReference type="EMBL" id="JAXCGZ010003926">
    <property type="protein sequence ID" value="KAK7082671.1"/>
    <property type="molecule type" value="Genomic_DNA"/>
</dbReference>
<comment type="caution">
    <text evidence="2">The sequence shown here is derived from an EMBL/GenBank/DDBJ whole genome shotgun (WGS) entry which is preliminary data.</text>
</comment>
<dbReference type="GO" id="GO:0006508">
    <property type="term" value="P:proteolysis"/>
    <property type="evidence" value="ECO:0007669"/>
    <property type="project" value="UniProtKB-KW"/>
</dbReference>
<evidence type="ECO:0000313" key="2">
    <source>
        <dbReference type="EMBL" id="KAK7082671.1"/>
    </source>
</evidence>
<dbReference type="AlphaFoldDB" id="A0AAN9A6N4"/>
<dbReference type="Gene3D" id="3.20.20.140">
    <property type="entry name" value="Metal-dependent hydrolases"/>
    <property type="match status" value="1"/>
</dbReference>
<dbReference type="InterPro" id="IPR032466">
    <property type="entry name" value="Metal_Hydrolase"/>
</dbReference>
<comment type="similarity">
    <text evidence="1">Belongs to the metallo-dependent hydrolases superfamily. Peptidase M19 family.</text>
</comment>
<keyword evidence="1" id="KW-0482">Metalloprotease</keyword>
<dbReference type="Proteomes" id="UP001381693">
    <property type="component" value="Unassembled WGS sequence"/>
</dbReference>
<keyword evidence="1" id="KW-1015">Disulfide bond</keyword>
<keyword evidence="1" id="KW-0472">Membrane</keyword>
<keyword evidence="1" id="KW-0449">Lipoprotein</keyword>
<dbReference type="PANTHER" id="PTHR10443:SF47">
    <property type="entry name" value="DIPEPTIDASE"/>
    <property type="match status" value="1"/>
</dbReference>